<feature type="compositionally biased region" description="Basic and acidic residues" evidence="1">
    <location>
        <begin position="230"/>
        <end position="242"/>
    </location>
</feature>
<dbReference type="VEuPathDB" id="TrichDB:TRFO_27483"/>
<feature type="compositionally biased region" description="Polar residues" evidence="1">
    <location>
        <begin position="187"/>
        <end position="204"/>
    </location>
</feature>
<sequence length="340" mass="38155">MNTQMNNQMNAQMNNPVCNSFNNFANNKINNQLINQKSAPFPNAIPANQIVSAQNVPRSQNNFAPNIMYQNNIQPNIQQNIQSNMQLTVANSFQNNKNMPIINPVQNLNMGKNIPVSAQPQPAIIHIIPVQTQPVIQISPVNYAQVPSSNVVIPPLNHRSPNAENQAPLKKQFQGTIQHIIQKPKDNQNNNSSLTQEMPTKLQNTTSKTVTVIKSKPSISFPSIENLIKDKSESSESRDHIFVDSSTDDQEETNNEYNDDANYIHHHNNHNNPNENPQFYQQNLANAHQFPVISDFVTVFTQTDTNVRNKTTSDVSVQASANYNATSVQTEQFPPDIIIQ</sequence>
<evidence type="ECO:0000313" key="3">
    <source>
        <dbReference type="Proteomes" id="UP000179807"/>
    </source>
</evidence>
<protein>
    <submittedName>
        <fullName evidence="2">Uncharacterized protein</fullName>
    </submittedName>
</protein>
<keyword evidence="3" id="KW-1185">Reference proteome</keyword>
<comment type="caution">
    <text evidence="2">The sequence shown here is derived from an EMBL/GenBank/DDBJ whole genome shotgun (WGS) entry which is preliminary data.</text>
</comment>
<proteinExistence type="predicted"/>
<feature type="region of interest" description="Disordered" evidence="1">
    <location>
        <begin position="230"/>
        <end position="277"/>
    </location>
</feature>
<reference evidence="2" key="1">
    <citation type="submission" date="2016-10" db="EMBL/GenBank/DDBJ databases">
        <authorList>
            <person name="Benchimol M."/>
            <person name="Almeida L.G."/>
            <person name="Vasconcelos A.T."/>
            <person name="Perreira-Neves A."/>
            <person name="Rosa I.A."/>
            <person name="Tasca T."/>
            <person name="Bogo M.R."/>
            <person name="de Souza W."/>
        </authorList>
    </citation>
    <scope>NUCLEOTIDE SEQUENCE [LARGE SCALE GENOMIC DNA]</scope>
    <source>
        <strain evidence="2">K</strain>
    </source>
</reference>
<feature type="region of interest" description="Disordered" evidence="1">
    <location>
        <begin position="183"/>
        <end position="209"/>
    </location>
</feature>
<feature type="compositionally biased region" description="Acidic residues" evidence="1">
    <location>
        <begin position="246"/>
        <end position="259"/>
    </location>
</feature>
<accession>A0A1J4K5C9</accession>
<dbReference type="RefSeq" id="XP_068358060.1">
    <property type="nucleotide sequence ID" value="XM_068505580.1"/>
</dbReference>
<evidence type="ECO:0000313" key="2">
    <source>
        <dbReference type="EMBL" id="OHT04924.1"/>
    </source>
</evidence>
<dbReference type="GeneID" id="94840284"/>
<dbReference type="EMBL" id="MLAK01000776">
    <property type="protein sequence ID" value="OHT04924.1"/>
    <property type="molecule type" value="Genomic_DNA"/>
</dbReference>
<organism evidence="2 3">
    <name type="scientific">Tritrichomonas foetus</name>
    <dbReference type="NCBI Taxonomy" id="1144522"/>
    <lineage>
        <taxon>Eukaryota</taxon>
        <taxon>Metamonada</taxon>
        <taxon>Parabasalia</taxon>
        <taxon>Tritrichomonadida</taxon>
        <taxon>Tritrichomonadidae</taxon>
        <taxon>Tritrichomonas</taxon>
    </lineage>
</organism>
<name>A0A1J4K5C9_9EUKA</name>
<gene>
    <name evidence="2" type="ORF">TRFO_27483</name>
</gene>
<dbReference type="Proteomes" id="UP000179807">
    <property type="component" value="Unassembled WGS sequence"/>
</dbReference>
<dbReference type="AlphaFoldDB" id="A0A1J4K5C9"/>
<evidence type="ECO:0000256" key="1">
    <source>
        <dbReference type="SAM" id="MobiDB-lite"/>
    </source>
</evidence>